<evidence type="ECO:0000256" key="4">
    <source>
        <dbReference type="ARBA" id="ARBA00022927"/>
    </source>
</evidence>
<dbReference type="PANTHER" id="PTHR10997">
    <property type="entry name" value="IMPORTIN-7, 8, 11"/>
    <property type="match status" value="1"/>
</dbReference>
<proteinExistence type="inferred from homology"/>
<keyword evidence="7" id="KW-0472">Membrane</keyword>
<dbReference type="Proteomes" id="UP001642487">
    <property type="component" value="Chromosome 3"/>
</dbReference>
<comment type="similarity">
    <text evidence="2">Belongs to the importin beta family.</text>
</comment>
<evidence type="ECO:0000313" key="9">
    <source>
        <dbReference type="EMBL" id="CAK9316811.1"/>
    </source>
</evidence>
<keyword evidence="10" id="KW-1185">Reference proteome</keyword>
<dbReference type="Gene3D" id="1.25.10.10">
    <property type="entry name" value="Leucine-rich Repeat Variant"/>
    <property type="match status" value="1"/>
</dbReference>
<dbReference type="Pfam" id="PF25018">
    <property type="entry name" value="HEAT_IPO9_c"/>
    <property type="match status" value="1"/>
</dbReference>
<dbReference type="PANTHER" id="PTHR10997:SF9">
    <property type="entry name" value="IMPORTIN-9"/>
    <property type="match status" value="1"/>
</dbReference>
<comment type="subcellular location">
    <subcellularLocation>
        <location evidence="1">Nucleus</location>
    </subcellularLocation>
</comment>
<feature type="region of interest" description="Disordered" evidence="6">
    <location>
        <begin position="106"/>
        <end position="130"/>
    </location>
</feature>
<dbReference type="SUPFAM" id="SSF48371">
    <property type="entry name" value="ARM repeat"/>
    <property type="match status" value="1"/>
</dbReference>
<evidence type="ECO:0000256" key="2">
    <source>
        <dbReference type="ARBA" id="ARBA00007991"/>
    </source>
</evidence>
<keyword evidence="7" id="KW-1133">Transmembrane helix</keyword>
<dbReference type="Pfam" id="PF25758">
    <property type="entry name" value="TPR_IPO11"/>
    <property type="match status" value="1"/>
</dbReference>
<dbReference type="PROSITE" id="PS50166">
    <property type="entry name" value="IMPORTIN_B_NT"/>
    <property type="match status" value="1"/>
</dbReference>
<dbReference type="InterPro" id="IPR001494">
    <property type="entry name" value="Importin-beta_N"/>
</dbReference>
<keyword evidence="5" id="KW-0539">Nucleus</keyword>
<evidence type="ECO:0000256" key="1">
    <source>
        <dbReference type="ARBA" id="ARBA00004123"/>
    </source>
</evidence>
<accession>A0ABP0YB59</accession>
<evidence type="ECO:0000256" key="5">
    <source>
        <dbReference type="ARBA" id="ARBA00023242"/>
    </source>
</evidence>
<evidence type="ECO:0000256" key="3">
    <source>
        <dbReference type="ARBA" id="ARBA00022448"/>
    </source>
</evidence>
<keyword evidence="7" id="KW-0812">Transmembrane</keyword>
<dbReference type="InterPro" id="IPR016024">
    <property type="entry name" value="ARM-type_fold"/>
</dbReference>
<name>A0ABP0YB59_9ROSI</name>
<reference evidence="9 10" key="1">
    <citation type="submission" date="2024-03" db="EMBL/GenBank/DDBJ databases">
        <authorList>
            <person name="Gkanogiannis A."/>
            <person name="Becerra Lopez-Lavalle L."/>
        </authorList>
    </citation>
    <scope>NUCLEOTIDE SEQUENCE [LARGE SCALE GENOMIC DNA]</scope>
</reference>
<evidence type="ECO:0000256" key="7">
    <source>
        <dbReference type="SAM" id="Phobius"/>
    </source>
</evidence>
<protein>
    <recommendedName>
        <fullName evidence="8">Importin N-terminal domain-containing protein</fullName>
    </recommendedName>
</protein>
<keyword evidence="3" id="KW-0813">Transport</keyword>
<feature type="domain" description="Importin N-terminal" evidence="8">
    <location>
        <begin position="167"/>
        <end position="265"/>
    </location>
</feature>
<organism evidence="9 10">
    <name type="scientific">Citrullus colocynthis</name>
    <name type="common">colocynth</name>
    <dbReference type="NCBI Taxonomy" id="252529"/>
    <lineage>
        <taxon>Eukaryota</taxon>
        <taxon>Viridiplantae</taxon>
        <taxon>Streptophyta</taxon>
        <taxon>Embryophyta</taxon>
        <taxon>Tracheophyta</taxon>
        <taxon>Spermatophyta</taxon>
        <taxon>Magnoliopsida</taxon>
        <taxon>eudicotyledons</taxon>
        <taxon>Gunneridae</taxon>
        <taxon>Pentapetalae</taxon>
        <taxon>rosids</taxon>
        <taxon>fabids</taxon>
        <taxon>Cucurbitales</taxon>
        <taxon>Cucurbitaceae</taxon>
        <taxon>Benincaseae</taxon>
        <taxon>Citrullus</taxon>
    </lineage>
</organism>
<dbReference type="InterPro" id="IPR058669">
    <property type="entry name" value="TPR_IPO7/11-like"/>
</dbReference>
<dbReference type="InterPro" id="IPR011989">
    <property type="entry name" value="ARM-like"/>
</dbReference>
<dbReference type="InterPro" id="IPR056840">
    <property type="entry name" value="HEAT_IPO9_central"/>
</dbReference>
<keyword evidence="4" id="KW-0653">Protein transport</keyword>
<feature type="transmembrane region" description="Helical" evidence="7">
    <location>
        <begin position="200"/>
        <end position="227"/>
    </location>
</feature>
<evidence type="ECO:0000256" key="6">
    <source>
        <dbReference type="SAM" id="MobiDB-lite"/>
    </source>
</evidence>
<evidence type="ECO:0000259" key="8">
    <source>
        <dbReference type="PROSITE" id="PS50166"/>
    </source>
</evidence>
<sequence>MATTTVSRNVGDGVVWFEPWKVGLSLVIVERMKWEEERGGFQWVEEGDETKVRVVKGKQELKFKEMGNKWKRFGCYVLVERFVIKRMDGSLVLTWEFRHTHQPRLGSKQASKVSRRADQSELRNGGTNSEGFARRSTMANVIDEDQQWLINCLSATLDPNQEVRSFAEASLNQASLQPGFGLALSKVAANRELPVGLRQISFVVIAIKILRLAVLFASRFLFSAVLLKQFIKKHWQEGDELFEHPAVSNDEKAVIRKLLLFTLDDSHRKICTAISMAVTSIATYDWPEEWPELLPYLLDLMNNRTNMNGVHGGLRCLALLSGELDCEMIPKLVPALFPHLLSIVSSPEMYDKYLRTKALSVVYSCISMLGVMSGVYKEETSALVIPMLKPWMEQFSIILGHPVQSEDPDDWSIRMEVLKCMNQFFQNFPSFAESDVTIILQSVWQTFVSSLEVYVRSSIAGVEDPYEGSYDSDGADKSLDSFVIQLFEFLLTIVGSSKLVKLVKNNLGELVYYTIAFLQITEQQIHLWSMDSNQFVADEDDGTFSCRVSGALLLEEIVGNCGLDGINAIIDAAKSRFSESKREKASGSSVWWRIREAILFALASLAEQLIEVEPSGVTRVGLESFLEEVLTEDMSIDPHECPFLYARIFTSVAKFSSMIRRDLIHQFLHEAVKALGMDVPPPVKVGACRALSELLPEANKEIVGSEMMFLFSSLGNLLNGASDETLHLVLDTLQAAVKAGGELSASIEPILSPVILKMWASHVSDPFISIDLIEVLEAIKNSPGCIRLLASRILPYLMPILDKPQHQPDGLVPGSLDLLTMLLKNAPIDVVKAAYDACFDGVVRIILQTDDHSELQNATESLAAFVAGGKQEILTWGSGFIMKSLLAAASRLLDPKMESSGSFFVGSFILQLILHLPSQMAQHLPDLVAALVRRMQSVQIAGVRSSLILIFARLVHMSASNVQQLIDLLVSIPVDGNDNSFVYLMSEWTKLQAEIQGAYQIKVTTTALALLLATQNPHLAQISVQGQITKLSAGITTRSKGKLALDQWTVIPLPAKILSLLADALIEIQEQVSVDDQDSEWEDAEADDVSNDENLLHSVNATSVGRHTHEYLQVMAKVYDGEGDEYEDDLLTVSDPLNQINLAKYLVDFFTNLYQNDRQNFDNLIKSLSQSQQNAIRGVLSCRRRERGRDFHVNGRLISLVIFLSLLHSPFQACERAVQVVVTLDEVFAIFQLSVFQLPSLLISPRPKS</sequence>
<evidence type="ECO:0000313" key="10">
    <source>
        <dbReference type="Proteomes" id="UP001642487"/>
    </source>
</evidence>
<dbReference type="EMBL" id="OZ021737">
    <property type="protein sequence ID" value="CAK9316811.1"/>
    <property type="molecule type" value="Genomic_DNA"/>
</dbReference>
<gene>
    <name evidence="9" type="ORF">CITCOLO1_LOCUS8690</name>
</gene>